<dbReference type="EMBL" id="BAEQ01000013">
    <property type="protein sequence ID" value="GAC27424.1"/>
    <property type="molecule type" value="Genomic_DNA"/>
</dbReference>
<proteinExistence type="predicted"/>
<evidence type="ECO:0000313" key="1">
    <source>
        <dbReference type="EMBL" id="GAC27424.1"/>
    </source>
</evidence>
<organism evidence="1 2">
    <name type="scientific">Brumicola pallidula DSM 14239 = ACAM 615</name>
    <dbReference type="NCBI Taxonomy" id="1121922"/>
    <lineage>
        <taxon>Bacteria</taxon>
        <taxon>Pseudomonadati</taxon>
        <taxon>Pseudomonadota</taxon>
        <taxon>Gammaproteobacteria</taxon>
        <taxon>Alteromonadales</taxon>
        <taxon>Alteromonadaceae</taxon>
        <taxon>Brumicola</taxon>
    </lineage>
</organism>
<protein>
    <submittedName>
        <fullName evidence="1">Uncharacterized protein</fullName>
    </submittedName>
</protein>
<sequence>MHEEIFGQLTVEDMYIKQAFDFYRDCLLGSDNKRLIASSLTTIPTELQSHAYTGICDRTLGLHIPNGRTLEGGAIRDQLQHCGLLTAKGGELFRGCVVFPKRDEFGHFVSAVGYRYGRVRSWQPAVIRWHKPELGQFVIDGMKLVKEIAYAKAKH</sequence>
<name>K6Y3Q0_9ALTE</name>
<dbReference type="AlphaFoldDB" id="K6Y3Q0"/>
<accession>K6Y3Q0</accession>
<evidence type="ECO:0000313" key="2">
    <source>
        <dbReference type="Proteomes" id="UP000006251"/>
    </source>
</evidence>
<dbReference type="RefSeq" id="WP_006009005.1">
    <property type="nucleotide sequence ID" value="NZ_AUAV01000012.1"/>
</dbReference>
<dbReference type="STRING" id="1121922.GCA_000428905_02324"/>
<dbReference type="Proteomes" id="UP000006251">
    <property type="component" value="Unassembled WGS sequence"/>
</dbReference>
<gene>
    <name evidence="1" type="ORF">GPAL_0544</name>
</gene>
<keyword evidence="2" id="KW-1185">Reference proteome</keyword>
<dbReference type="OrthoDB" id="7465087at2"/>
<comment type="caution">
    <text evidence="1">The sequence shown here is derived from an EMBL/GenBank/DDBJ whole genome shotgun (WGS) entry which is preliminary data.</text>
</comment>
<reference evidence="2" key="1">
    <citation type="journal article" date="2014" name="Environ. Microbiol.">
        <title>Comparative genomics of the marine bacterial genus Glaciecola reveals the high degree of genomic diversity and genomic characteristic for cold adaptation.</title>
        <authorList>
            <person name="Qin Q.L."/>
            <person name="Xie B.B."/>
            <person name="Yu Y."/>
            <person name="Shu Y.L."/>
            <person name="Rong J.C."/>
            <person name="Zhang Y.J."/>
            <person name="Zhao D.L."/>
            <person name="Chen X.L."/>
            <person name="Zhang X.Y."/>
            <person name="Chen B."/>
            <person name="Zhou B.C."/>
            <person name="Zhang Y.Z."/>
        </authorList>
    </citation>
    <scope>NUCLEOTIDE SEQUENCE [LARGE SCALE GENOMIC DNA]</scope>
    <source>
        <strain evidence="2">ACAM 615</strain>
    </source>
</reference>